<organism evidence="2 3">
    <name type="scientific">Parasponia andersonii</name>
    <name type="common">Sponia andersonii</name>
    <dbReference type="NCBI Taxonomy" id="3476"/>
    <lineage>
        <taxon>Eukaryota</taxon>
        <taxon>Viridiplantae</taxon>
        <taxon>Streptophyta</taxon>
        <taxon>Embryophyta</taxon>
        <taxon>Tracheophyta</taxon>
        <taxon>Spermatophyta</taxon>
        <taxon>Magnoliopsida</taxon>
        <taxon>eudicotyledons</taxon>
        <taxon>Gunneridae</taxon>
        <taxon>Pentapetalae</taxon>
        <taxon>rosids</taxon>
        <taxon>fabids</taxon>
        <taxon>Rosales</taxon>
        <taxon>Cannabaceae</taxon>
        <taxon>Parasponia</taxon>
    </lineage>
</organism>
<proteinExistence type="predicted"/>
<feature type="compositionally biased region" description="Basic and acidic residues" evidence="1">
    <location>
        <begin position="112"/>
        <end position="122"/>
    </location>
</feature>
<protein>
    <submittedName>
        <fullName evidence="2">Uncharacterized protein</fullName>
    </submittedName>
</protein>
<feature type="compositionally biased region" description="Polar residues" evidence="1">
    <location>
        <begin position="65"/>
        <end position="76"/>
    </location>
</feature>
<gene>
    <name evidence="2" type="ORF">PanWU01x14_260780</name>
</gene>
<reference evidence="3" key="1">
    <citation type="submission" date="2016-06" db="EMBL/GenBank/DDBJ databases">
        <title>Parallel loss of symbiosis genes in relatives of nitrogen-fixing non-legume Parasponia.</title>
        <authorList>
            <person name="Van Velzen R."/>
            <person name="Holmer R."/>
            <person name="Bu F."/>
            <person name="Rutten L."/>
            <person name="Van Zeijl A."/>
            <person name="Liu W."/>
            <person name="Santuari L."/>
            <person name="Cao Q."/>
            <person name="Sharma T."/>
            <person name="Shen D."/>
            <person name="Roswanjaya Y."/>
            <person name="Wardhani T."/>
            <person name="Kalhor M.S."/>
            <person name="Jansen J."/>
            <person name="Van den Hoogen J."/>
            <person name="Gungor B."/>
            <person name="Hartog M."/>
            <person name="Hontelez J."/>
            <person name="Verver J."/>
            <person name="Yang W.-C."/>
            <person name="Schijlen E."/>
            <person name="Repin R."/>
            <person name="Schilthuizen M."/>
            <person name="Schranz E."/>
            <person name="Heidstra R."/>
            <person name="Miyata K."/>
            <person name="Fedorova E."/>
            <person name="Kohlen W."/>
            <person name="Bisseling T."/>
            <person name="Smit S."/>
            <person name="Geurts R."/>
        </authorList>
    </citation>
    <scope>NUCLEOTIDE SEQUENCE [LARGE SCALE GENOMIC DNA]</scope>
    <source>
        <strain evidence="3">cv. WU1-14</strain>
    </source>
</reference>
<feature type="compositionally biased region" description="Low complexity" evidence="1">
    <location>
        <begin position="132"/>
        <end position="151"/>
    </location>
</feature>
<sequence length="158" mass="16841">MASTQCPQPVANGTCQQKCHNSSLSQKVSEMASWVTGNHHGQAQCDSGAKAQSYPHHATSKTETHCYSQSQTTQHTPHSDCLDKASGGHSHDRKSSNHGHKGTTGVGTTCHGKTEKKGEHKNLLHKIKDKVSGNSSGDSSSSSSDSESDYGSCHKRKN</sequence>
<evidence type="ECO:0000313" key="2">
    <source>
        <dbReference type="EMBL" id="PON45248.1"/>
    </source>
</evidence>
<feature type="compositionally biased region" description="Polar residues" evidence="1">
    <location>
        <begin position="35"/>
        <end position="45"/>
    </location>
</feature>
<name>A0A2P5B8Y0_PARAD</name>
<evidence type="ECO:0000256" key="1">
    <source>
        <dbReference type="SAM" id="MobiDB-lite"/>
    </source>
</evidence>
<dbReference type="OrthoDB" id="1654388at2759"/>
<keyword evidence="3" id="KW-1185">Reference proteome</keyword>
<comment type="caution">
    <text evidence="2">The sequence shown here is derived from an EMBL/GenBank/DDBJ whole genome shotgun (WGS) entry which is preliminary data.</text>
</comment>
<dbReference type="AlphaFoldDB" id="A0A2P5B8Y0"/>
<dbReference type="Proteomes" id="UP000237105">
    <property type="component" value="Unassembled WGS sequence"/>
</dbReference>
<evidence type="ECO:0000313" key="3">
    <source>
        <dbReference type="Proteomes" id="UP000237105"/>
    </source>
</evidence>
<feature type="region of interest" description="Disordered" evidence="1">
    <location>
        <begin position="34"/>
        <end position="158"/>
    </location>
</feature>
<accession>A0A2P5B8Y0</accession>
<dbReference type="EMBL" id="JXTB01000335">
    <property type="protein sequence ID" value="PON45248.1"/>
    <property type="molecule type" value="Genomic_DNA"/>
</dbReference>